<evidence type="ECO:0000256" key="1">
    <source>
        <dbReference type="SAM" id="MobiDB-lite"/>
    </source>
</evidence>
<reference evidence="2 3" key="1">
    <citation type="submission" date="2017-11" db="EMBL/GenBank/DDBJ databases">
        <title>De-novo sequencing of pomegranate (Punica granatum L.) genome.</title>
        <authorList>
            <person name="Akparov Z."/>
            <person name="Amiraslanov A."/>
            <person name="Hajiyeva S."/>
            <person name="Abbasov M."/>
            <person name="Kaur K."/>
            <person name="Hamwieh A."/>
            <person name="Solovyev V."/>
            <person name="Salamov A."/>
            <person name="Braich B."/>
            <person name="Kosarev P."/>
            <person name="Mahmoud A."/>
            <person name="Hajiyev E."/>
            <person name="Babayeva S."/>
            <person name="Izzatullayeva V."/>
            <person name="Mammadov A."/>
            <person name="Mammadov A."/>
            <person name="Sharifova S."/>
            <person name="Ojaghi J."/>
            <person name="Eynullazada K."/>
            <person name="Bayramov B."/>
            <person name="Abdulazimova A."/>
            <person name="Shahmuradov I."/>
        </authorList>
    </citation>
    <scope>NUCLEOTIDE SEQUENCE [LARGE SCALE GENOMIC DNA]</scope>
    <source>
        <strain evidence="3">cv. AG2017</strain>
        <tissue evidence="2">Leaf</tissue>
    </source>
</reference>
<proteinExistence type="predicted"/>
<protein>
    <recommendedName>
        <fullName evidence="4">Secreted RxLR effector protein 161-like</fullName>
    </recommendedName>
</protein>
<accession>A0A2I0K7V5</accession>
<feature type="region of interest" description="Disordered" evidence="1">
    <location>
        <begin position="146"/>
        <end position="167"/>
    </location>
</feature>
<dbReference type="EMBL" id="PGOL01000802">
    <property type="protein sequence ID" value="PKI64641.1"/>
    <property type="molecule type" value="Genomic_DNA"/>
</dbReference>
<dbReference type="STRING" id="22663.A0A2I0K7V5"/>
<dbReference type="PANTHER" id="PTHR11439">
    <property type="entry name" value="GAG-POL-RELATED RETROTRANSPOSON"/>
    <property type="match status" value="1"/>
</dbReference>
<organism evidence="2 3">
    <name type="scientific">Punica granatum</name>
    <name type="common">Pomegranate</name>
    <dbReference type="NCBI Taxonomy" id="22663"/>
    <lineage>
        <taxon>Eukaryota</taxon>
        <taxon>Viridiplantae</taxon>
        <taxon>Streptophyta</taxon>
        <taxon>Embryophyta</taxon>
        <taxon>Tracheophyta</taxon>
        <taxon>Spermatophyta</taxon>
        <taxon>Magnoliopsida</taxon>
        <taxon>eudicotyledons</taxon>
        <taxon>Gunneridae</taxon>
        <taxon>Pentapetalae</taxon>
        <taxon>rosids</taxon>
        <taxon>malvids</taxon>
        <taxon>Myrtales</taxon>
        <taxon>Lythraceae</taxon>
        <taxon>Punica</taxon>
    </lineage>
</organism>
<comment type="caution">
    <text evidence="2">The sequence shown here is derived from an EMBL/GenBank/DDBJ whole genome shotgun (WGS) entry which is preliminary data.</text>
</comment>
<feature type="region of interest" description="Disordered" evidence="1">
    <location>
        <begin position="1"/>
        <end position="20"/>
    </location>
</feature>
<dbReference type="AlphaFoldDB" id="A0A2I0K7V5"/>
<feature type="compositionally biased region" description="Polar residues" evidence="1">
    <location>
        <begin position="1"/>
        <end position="12"/>
    </location>
</feature>
<name>A0A2I0K7V5_PUNGR</name>
<keyword evidence="3" id="KW-1185">Reference proteome</keyword>
<gene>
    <name evidence="2" type="ORF">CRG98_014979</name>
</gene>
<dbReference type="PANTHER" id="PTHR11439:SF467">
    <property type="entry name" value="INTEGRASE CATALYTIC DOMAIN-CONTAINING PROTEIN"/>
    <property type="match status" value="1"/>
</dbReference>
<evidence type="ECO:0000313" key="2">
    <source>
        <dbReference type="EMBL" id="PKI64641.1"/>
    </source>
</evidence>
<evidence type="ECO:0000313" key="3">
    <source>
        <dbReference type="Proteomes" id="UP000233551"/>
    </source>
</evidence>
<evidence type="ECO:0008006" key="4">
    <source>
        <dbReference type="Google" id="ProtNLM"/>
    </source>
</evidence>
<feature type="compositionally biased region" description="Polar residues" evidence="1">
    <location>
        <begin position="155"/>
        <end position="167"/>
    </location>
</feature>
<dbReference type="Proteomes" id="UP000233551">
    <property type="component" value="Unassembled WGS sequence"/>
</dbReference>
<sequence>MNSDPSFCQKSSVGAGRPEWGADKSAYVDIVLRRFSVQDSKKGSLPMLHGISLSKAQSPSTQEERDRMSRIPYASAIGSIMYVMLCTRPDVSYTLSMTNRYQSDPGERHWIAVKNILKYLQRTKEMFLVYGGEEGLVVRGYTDASFQSDKDDSRSQSGVRNPGLTSDPNKYSCASISFARLSIEEM</sequence>